<protein>
    <submittedName>
        <fullName evidence="7">Uncharacterized protein</fullName>
    </submittedName>
</protein>
<dbReference type="RefSeq" id="WP_181366445.1">
    <property type="nucleotide sequence ID" value="NZ_OMOQ01000002.1"/>
</dbReference>
<dbReference type="PIRSF" id="PIRSF035875">
    <property type="entry name" value="RNase_BN"/>
    <property type="match status" value="1"/>
</dbReference>
<feature type="transmembrane region" description="Helical" evidence="6">
    <location>
        <begin position="135"/>
        <end position="166"/>
    </location>
</feature>
<keyword evidence="8" id="KW-1185">Reference proteome</keyword>
<evidence type="ECO:0000256" key="3">
    <source>
        <dbReference type="ARBA" id="ARBA00022692"/>
    </source>
</evidence>
<name>A0A2R8BJF7_9RHOB</name>
<evidence type="ECO:0000256" key="4">
    <source>
        <dbReference type="ARBA" id="ARBA00022989"/>
    </source>
</evidence>
<dbReference type="PANTHER" id="PTHR30213">
    <property type="entry name" value="INNER MEMBRANE PROTEIN YHJD"/>
    <property type="match status" value="1"/>
</dbReference>
<keyword evidence="4 6" id="KW-1133">Transmembrane helix</keyword>
<evidence type="ECO:0000256" key="1">
    <source>
        <dbReference type="ARBA" id="ARBA00004651"/>
    </source>
</evidence>
<evidence type="ECO:0000256" key="2">
    <source>
        <dbReference type="ARBA" id="ARBA00022475"/>
    </source>
</evidence>
<reference evidence="7 8" key="1">
    <citation type="submission" date="2018-03" db="EMBL/GenBank/DDBJ databases">
        <authorList>
            <person name="Keele B.F."/>
        </authorList>
    </citation>
    <scope>NUCLEOTIDE SEQUENCE [LARGE SCALE GENOMIC DNA]</scope>
    <source>
        <strain evidence="7 8">CECT 8626</strain>
    </source>
</reference>
<feature type="transmembrane region" description="Helical" evidence="6">
    <location>
        <begin position="178"/>
        <end position="198"/>
    </location>
</feature>
<feature type="transmembrane region" description="Helical" evidence="6">
    <location>
        <begin position="245"/>
        <end position="268"/>
    </location>
</feature>
<evidence type="ECO:0000256" key="6">
    <source>
        <dbReference type="SAM" id="Phobius"/>
    </source>
</evidence>
<dbReference type="Pfam" id="PF03631">
    <property type="entry name" value="Virul_fac_BrkB"/>
    <property type="match status" value="1"/>
</dbReference>
<proteinExistence type="predicted"/>
<keyword evidence="5 6" id="KW-0472">Membrane</keyword>
<feature type="transmembrane region" description="Helical" evidence="6">
    <location>
        <begin position="96"/>
        <end position="123"/>
    </location>
</feature>
<keyword evidence="2" id="KW-1003">Cell membrane</keyword>
<dbReference type="PANTHER" id="PTHR30213:SF0">
    <property type="entry name" value="UPF0761 MEMBRANE PROTEIN YIHY"/>
    <property type="match status" value="1"/>
</dbReference>
<evidence type="ECO:0000256" key="5">
    <source>
        <dbReference type="ARBA" id="ARBA00023136"/>
    </source>
</evidence>
<dbReference type="NCBIfam" id="TIGR00765">
    <property type="entry name" value="yihY_not_rbn"/>
    <property type="match status" value="1"/>
</dbReference>
<gene>
    <name evidence="7" type="ORF">DEA8626_02604</name>
</gene>
<evidence type="ECO:0000313" key="7">
    <source>
        <dbReference type="EMBL" id="SPH23540.1"/>
    </source>
</evidence>
<accession>A0A2R8BJF7</accession>
<dbReference type="AlphaFoldDB" id="A0A2R8BJF7"/>
<sequence>MTDATTPYFVDLGRSVWHAIHDRNLGLIAAGVAFYMMFAIFPGMAATIAIWGVFADPGAMRDYLEQIRGLIPDAAFDVIETQLNALLLANTQTLGWTTAVSLAIALYSVHSGVSALITGLNAIHVRGHRPGLLRIAISVVITVALIAVFLCALATVVLVPIALNFVGLGLVEALVLRFLPWFVLFVVVFLVLGLFYRWGPNMEGQRHSWVTPGAVLAALLWAGASMAFSAYLANFGSYNKIYGSIGAVIALMMWLYISAYIVLLGAALNAERARIRRR</sequence>
<organism evidence="7 8">
    <name type="scientific">Albidovulum aquaemixtae</name>
    <dbReference type="NCBI Taxonomy" id="1542388"/>
    <lineage>
        <taxon>Bacteria</taxon>
        <taxon>Pseudomonadati</taxon>
        <taxon>Pseudomonadota</taxon>
        <taxon>Alphaproteobacteria</taxon>
        <taxon>Rhodobacterales</taxon>
        <taxon>Paracoccaceae</taxon>
        <taxon>Albidovulum</taxon>
    </lineage>
</organism>
<dbReference type="InterPro" id="IPR017039">
    <property type="entry name" value="Virul_fac_BrkB"/>
</dbReference>
<dbReference type="GO" id="GO:0005886">
    <property type="term" value="C:plasma membrane"/>
    <property type="evidence" value="ECO:0007669"/>
    <property type="project" value="UniProtKB-SubCell"/>
</dbReference>
<dbReference type="Proteomes" id="UP000244924">
    <property type="component" value="Unassembled WGS sequence"/>
</dbReference>
<feature type="transmembrane region" description="Helical" evidence="6">
    <location>
        <begin position="210"/>
        <end position="233"/>
    </location>
</feature>
<feature type="transmembrane region" description="Helical" evidence="6">
    <location>
        <begin position="25"/>
        <end position="54"/>
    </location>
</feature>
<evidence type="ECO:0000313" key="8">
    <source>
        <dbReference type="Proteomes" id="UP000244924"/>
    </source>
</evidence>
<dbReference type="EMBL" id="OMOQ01000002">
    <property type="protein sequence ID" value="SPH23540.1"/>
    <property type="molecule type" value="Genomic_DNA"/>
</dbReference>
<comment type="subcellular location">
    <subcellularLocation>
        <location evidence="1">Cell membrane</location>
        <topology evidence="1">Multi-pass membrane protein</topology>
    </subcellularLocation>
</comment>
<keyword evidence="3 6" id="KW-0812">Transmembrane</keyword>